<proteinExistence type="predicted"/>
<dbReference type="STRING" id="1566387.QV13_12640"/>
<comment type="caution">
    <text evidence="1">The sequence shown here is derived from an EMBL/GenBank/DDBJ whole genome shotgun (WGS) entry which is preliminary data.</text>
</comment>
<dbReference type="OrthoDB" id="8079162at2"/>
<evidence type="ECO:0000313" key="2">
    <source>
        <dbReference type="Proteomes" id="UP000094412"/>
    </source>
</evidence>
<protein>
    <submittedName>
        <fullName evidence="1">Uncharacterized protein</fullName>
    </submittedName>
</protein>
<dbReference type="Proteomes" id="UP000094412">
    <property type="component" value="Unassembled WGS sequence"/>
</dbReference>
<evidence type="ECO:0000313" key="1">
    <source>
        <dbReference type="EMBL" id="OCX17599.1"/>
    </source>
</evidence>
<dbReference type="AlphaFoldDB" id="A0A1C2DS69"/>
<name>A0A1C2DS69_9HYPH</name>
<dbReference type="EMBL" id="MDEO01000032">
    <property type="protein sequence ID" value="OCX17599.1"/>
    <property type="molecule type" value="Genomic_DNA"/>
</dbReference>
<dbReference type="RefSeq" id="WP_065997841.1">
    <property type="nucleotide sequence ID" value="NZ_MDEO01000032.1"/>
</dbReference>
<organism evidence="1 2">
    <name type="scientific">Mesorhizobium hungaricum</name>
    <dbReference type="NCBI Taxonomy" id="1566387"/>
    <lineage>
        <taxon>Bacteria</taxon>
        <taxon>Pseudomonadati</taxon>
        <taxon>Pseudomonadota</taxon>
        <taxon>Alphaproteobacteria</taxon>
        <taxon>Hyphomicrobiales</taxon>
        <taxon>Phyllobacteriaceae</taxon>
        <taxon>Mesorhizobium</taxon>
    </lineage>
</organism>
<keyword evidence="2" id="KW-1185">Reference proteome</keyword>
<accession>A0A1C2DS69</accession>
<gene>
    <name evidence="1" type="ORF">QV13_12640</name>
</gene>
<sequence length="125" mass="13950">MNAPLAQTFADLTRPLMSMASHDRADRLGDTWRHALSGIREDIRFIGQYRKVIAEKDELLAGKWPRHSAAYVSACRTNLATTLKRYTARVRAITEAEQEMTALGIPFATSSDAWDAMAIANRRAA</sequence>
<reference evidence="1 2" key="1">
    <citation type="submission" date="2016-08" db="EMBL/GenBank/DDBJ databases">
        <title>Whole genome sequence of Mesorhizobium sp. strain UASWS1009 isolated from industrial sewage.</title>
        <authorList>
            <person name="Crovadore J."/>
            <person name="Calmin G."/>
            <person name="Chablais R."/>
            <person name="Cochard B."/>
            <person name="Lefort F."/>
        </authorList>
    </citation>
    <scope>NUCLEOTIDE SEQUENCE [LARGE SCALE GENOMIC DNA]</scope>
    <source>
        <strain evidence="1 2">UASWS1009</strain>
    </source>
</reference>